<dbReference type="EMBL" id="DTBQ01000111">
    <property type="protein sequence ID" value="HGM46907.1"/>
    <property type="molecule type" value="Genomic_DNA"/>
</dbReference>
<accession>A0A7C4H805</accession>
<dbReference type="GO" id="GO:0005975">
    <property type="term" value="P:carbohydrate metabolic process"/>
    <property type="evidence" value="ECO:0007669"/>
    <property type="project" value="InterPro"/>
</dbReference>
<dbReference type="InterPro" id="IPR050406">
    <property type="entry name" value="FGGY_Carb_Kinase"/>
</dbReference>
<keyword evidence="1" id="KW-0808">Transferase</keyword>
<evidence type="ECO:0000256" key="1">
    <source>
        <dbReference type="ARBA" id="ARBA00022679"/>
    </source>
</evidence>
<evidence type="ECO:0000256" key="2">
    <source>
        <dbReference type="ARBA" id="ARBA00022777"/>
    </source>
</evidence>
<evidence type="ECO:0000259" key="3">
    <source>
        <dbReference type="Pfam" id="PF02782"/>
    </source>
</evidence>
<dbReference type="PANTHER" id="PTHR43095:SF2">
    <property type="entry name" value="GLUCONOKINASE"/>
    <property type="match status" value="1"/>
</dbReference>
<dbReference type="AlphaFoldDB" id="A0A7C4H805"/>
<dbReference type="Pfam" id="PF02782">
    <property type="entry name" value="FGGY_C"/>
    <property type="match status" value="1"/>
</dbReference>
<protein>
    <recommendedName>
        <fullName evidence="3">Carbohydrate kinase FGGY C-terminal domain-containing protein</fullName>
    </recommendedName>
</protein>
<dbReference type="InterPro" id="IPR043129">
    <property type="entry name" value="ATPase_NBD"/>
</dbReference>
<proteinExistence type="predicted"/>
<dbReference type="GO" id="GO:0016301">
    <property type="term" value="F:kinase activity"/>
    <property type="evidence" value="ECO:0007669"/>
    <property type="project" value="UniProtKB-KW"/>
</dbReference>
<dbReference type="SUPFAM" id="SSF53067">
    <property type="entry name" value="Actin-like ATPase domain"/>
    <property type="match status" value="1"/>
</dbReference>
<reference evidence="4" key="1">
    <citation type="journal article" date="2020" name="mSystems">
        <title>Genome- and Community-Level Interaction Insights into Carbon Utilization and Element Cycling Functions of Hydrothermarchaeota in Hydrothermal Sediment.</title>
        <authorList>
            <person name="Zhou Z."/>
            <person name="Liu Y."/>
            <person name="Xu W."/>
            <person name="Pan J."/>
            <person name="Luo Z.H."/>
            <person name="Li M."/>
        </authorList>
    </citation>
    <scope>NUCLEOTIDE SEQUENCE</scope>
    <source>
        <strain evidence="4">SpSt-649</strain>
    </source>
</reference>
<gene>
    <name evidence="4" type="ORF">ENU21_04040</name>
</gene>
<comment type="caution">
    <text evidence="4">The sequence shown here is derived from an EMBL/GenBank/DDBJ whole genome shotgun (WGS) entry which is preliminary data.</text>
</comment>
<name>A0A7C4H805_THEPE</name>
<evidence type="ECO:0000313" key="4">
    <source>
        <dbReference type="EMBL" id="HGM46907.1"/>
    </source>
</evidence>
<sequence length="248" mass="27474">MSTSTMLRVAHSEPLVDRFDEMRFQTYYLFDGVWLPGGAVNSAGVVLRWFRDNMGQVERMIARTTGLDPYDLLAREAEAAPPGSGGLLFLPYISGERFPTFGNYATGVLFGLKEHHTRSHVVRSFMEGVMLNLRLVAEALRENGLQFSEVRVTGGGARSRLWLQIMADVLEVPAKASVKGDAALWGTSLLALKATGSISDVARAAEEKFTPDLEVKPDEENTAVYREAFRKFEKLLSAVKPLFRELSA</sequence>
<organism evidence="4">
    <name type="scientific">Thermofilum pendens</name>
    <dbReference type="NCBI Taxonomy" id="2269"/>
    <lineage>
        <taxon>Archaea</taxon>
        <taxon>Thermoproteota</taxon>
        <taxon>Thermoprotei</taxon>
        <taxon>Thermofilales</taxon>
        <taxon>Thermofilaceae</taxon>
        <taxon>Thermofilum</taxon>
    </lineage>
</organism>
<dbReference type="PANTHER" id="PTHR43095">
    <property type="entry name" value="SUGAR KINASE"/>
    <property type="match status" value="1"/>
</dbReference>
<feature type="domain" description="Carbohydrate kinase FGGY C-terminal" evidence="3">
    <location>
        <begin position="3"/>
        <end position="194"/>
    </location>
</feature>
<keyword evidence="2" id="KW-0418">Kinase</keyword>
<dbReference type="InterPro" id="IPR018485">
    <property type="entry name" value="FGGY_C"/>
</dbReference>
<dbReference type="Gene3D" id="3.30.420.40">
    <property type="match status" value="1"/>
</dbReference>